<dbReference type="EMBL" id="CH473964">
    <property type="protein sequence ID" value="EDM01655.1"/>
    <property type="molecule type" value="Genomic_DNA"/>
</dbReference>
<dbReference type="AlphaFoldDB" id="A6IMD5"/>
<sequence>MMPRSTKDFCLHTYNYFFTLSKLSFHISSEQGHFLCFLVVFRL</sequence>
<protein>
    <submittedName>
        <fullName evidence="1">RCG30170</fullName>
    </submittedName>
</protein>
<dbReference type="Proteomes" id="UP000234681">
    <property type="component" value="Chromosome 4"/>
</dbReference>
<evidence type="ECO:0000313" key="1">
    <source>
        <dbReference type="EMBL" id="EDM01655.1"/>
    </source>
</evidence>
<organism evidence="1 2">
    <name type="scientific">Rattus norvegicus</name>
    <name type="common">Rat</name>
    <dbReference type="NCBI Taxonomy" id="10116"/>
    <lineage>
        <taxon>Eukaryota</taxon>
        <taxon>Metazoa</taxon>
        <taxon>Chordata</taxon>
        <taxon>Craniata</taxon>
        <taxon>Vertebrata</taxon>
        <taxon>Euteleostomi</taxon>
        <taxon>Mammalia</taxon>
        <taxon>Eutheria</taxon>
        <taxon>Euarchontoglires</taxon>
        <taxon>Glires</taxon>
        <taxon>Rodentia</taxon>
        <taxon>Myomorpha</taxon>
        <taxon>Muroidea</taxon>
        <taxon>Muridae</taxon>
        <taxon>Murinae</taxon>
        <taxon>Rattus</taxon>
    </lineage>
</organism>
<name>A6IMD5_RAT</name>
<evidence type="ECO:0000313" key="2">
    <source>
        <dbReference type="Proteomes" id="UP000234681"/>
    </source>
</evidence>
<accession>A6IMD5</accession>
<gene>
    <name evidence="1" type="ORF">rCG_30170</name>
</gene>
<reference evidence="1 2" key="1">
    <citation type="submission" date="2005-09" db="EMBL/GenBank/DDBJ databases">
        <authorList>
            <person name="Mural R.J."/>
            <person name="Li P.W."/>
            <person name="Adams M.D."/>
            <person name="Amanatides P.G."/>
            <person name="Baden-Tillson H."/>
            <person name="Barnstead M."/>
            <person name="Chin S.H."/>
            <person name="Dew I."/>
            <person name="Evans C.A."/>
            <person name="Ferriera S."/>
            <person name="Flanigan M."/>
            <person name="Fosler C."/>
            <person name="Glodek A."/>
            <person name="Gu Z."/>
            <person name="Holt R.A."/>
            <person name="Jennings D."/>
            <person name="Kraft C.L."/>
            <person name="Lu F."/>
            <person name="Nguyen T."/>
            <person name="Nusskern D.R."/>
            <person name="Pfannkoch C.M."/>
            <person name="Sitter C."/>
            <person name="Sutton G.G."/>
            <person name="Venter J.C."/>
            <person name="Wang Z."/>
            <person name="Woodage T."/>
            <person name="Zheng X.H."/>
            <person name="Zhong F."/>
        </authorList>
    </citation>
    <scope>NUCLEOTIDE SEQUENCE [LARGE SCALE GENOMIC DNA]</scope>
    <source>
        <strain>BN</strain>
        <strain evidence="2">Sprague-Dawley</strain>
    </source>
</reference>
<proteinExistence type="predicted"/>